<dbReference type="KEGG" id="ccal:113464236"/>
<evidence type="ECO:0000313" key="6">
    <source>
        <dbReference type="Proteomes" id="UP000694925"/>
    </source>
</evidence>
<dbReference type="InterPro" id="IPR039730">
    <property type="entry name" value="Jlp2/Ccd25"/>
</dbReference>
<evidence type="ECO:0000256" key="1">
    <source>
        <dbReference type="ARBA" id="ARBA00008998"/>
    </source>
</evidence>
<evidence type="ECO:0000259" key="5">
    <source>
        <dbReference type="Pfam" id="PF05670"/>
    </source>
</evidence>
<comment type="similarity">
    <text evidence="1">Belongs to the CCDC25 family.</text>
</comment>
<dbReference type="InterPro" id="IPR008532">
    <property type="entry name" value="NFACT_RNA-bd"/>
</dbReference>
<protein>
    <recommendedName>
        <fullName evidence="2">Coiled-coil domain-containing protein 25</fullName>
    </recommendedName>
</protein>
<organism evidence="6 7">
    <name type="scientific">Ceratina calcarata</name>
    <dbReference type="NCBI Taxonomy" id="156304"/>
    <lineage>
        <taxon>Eukaryota</taxon>
        <taxon>Metazoa</taxon>
        <taxon>Ecdysozoa</taxon>
        <taxon>Arthropoda</taxon>
        <taxon>Hexapoda</taxon>
        <taxon>Insecta</taxon>
        <taxon>Pterygota</taxon>
        <taxon>Neoptera</taxon>
        <taxon>Endopterygota</taxon>
        <taxon>Hymenoptera</taxon>
        <taxon>Apocrita</taxon>
        <taxon>Aculeata</taxon>
        <taxon>Apoidea</taxon>
        <taxon>Anthophila</taxon>
        <taxon>Apidae</taxon>
        <taxon>Ceratina</taxon>
        <taxon>Zadontomerus</taxon>
    </lineage>
</organism>
<gene>
    <name evidence="7" type="primary">LOC113464236</name>
</gene>
<dbReference type="AlphaFoldDB" id="A0AAJ7RZX8"/>
<proteinExistence type="inferred from homology"/>
<feature type="compositionally biased region" description="Basic and acidic residues" evidence="4">
    <location>
        <begin position="145"/>
        <end position="182"/>
    </location>
</feature>
<keyword evidence="6" id="KW-1185">Reference proteome</keyword>
<evidence type="ECO:0000256" key="4">
    <source>
        <dbReference type="SAM" id="MobiDB-lite"/>
    </source>
</evidence>
<dbReference type="PANTHER" id="PTHR13049:SF2">
    <property type="entry name" value="COILED-COIL DOMAIN-CONTAINING PROTEIN 25"/>
    <property type="match status" value="1"/>
</dbReference>
<dbReference type="PANTHER" id="PTHR13049">
    <property type="entry name" value="DUF814-RELATED"/>
    <property type="match status" value="1"/>
</dbReference>
<evidence type="ECO:0000313" key="7">
    <source>
        <dbReference type="RefSeq" id="XP_026668800.1"/>
    </source>
</evidence>
<evidence type="ECO:0000256" key="2">
    <source>
        <dbReference type="ARBA" id="ARBA00016700"/>
    </source>
</evidence>
<feature type="domain" description="NFACT RNA-binding" evidence="5">
    <location>
        <begin position="1"/>
        <end position="111"/>
    </location>
</feature>
<dbReference type="GeneID" id="113464236"/>
<comment type="subunit">
    <text evidence="3">Interacts (via cytoplasmic region) with ILK.</text>
</comment>
<feature type="compositionally biased region" description="Polar residues" evidence="4">
    <location>
        <begin position="184"/>
        <end position="203"/>
    </location>
</feature>
<accession>A0AAJ7RZX8</accession>
<feature type="region of interest" description="Disordered" evidence="4">
    <location>
        <begin position="145"/>
        <end position="209"/>
    </location>
</feature>
<dbReference type="Pfam" id="PF05670">
    <property type="entry name" value="NFACT-R_1"/>
    <property type="match status" value="1"/>
</dbReference>
<reference evidence="7" key="1">
    <citation type="submission" date="2025-08" db="UniProtKB">
        <authorList>
            <consortium name="RefSeq"/>
        </authorList>
    </citation>
    <scope>IDENTIFICATION</scope>
    <source>
        <tissue evidence="7">Whole body</tissue>
    </source>
</reference>
<dbReference type="RefSeq" id="XP_026668800.1">
    <property type="nucleotide sequence ID" value="XM_026812999.1"/>
</dbReference>
<dbReference type="Proteomes" id="UP000694925">
    <property type="component" value="Unplaced"/>
</dbReference>
<name>A0AAJ7RZX8_9HYME</name>
<sequence>MVYYFMSEVVQPPVTLFMGVDKYENEDLIKWGWPEDVWFHVDKYSSAHVYLRLAFGQTIDDIPSTVLEDAAQLVKANSIEGNKVNDVDVVYTMWSNLKKTQGMDVGQIGFHKDKDLRKIHVAKRINAVVNRLNKTKRLEQVNFRAEREQRDRNEREDKKKLLREQKEKEKAEEKRRKEEAEMRSYNSLFNSSNMTSNAENSGYDSDDFM</sequence>
<evidence type="ECO:0000256" key="3">
    <source>
        <dbReference type="ARBA" id="ARBA00024214"/>
    </source>
</evidence>